<dbReference type="Proteomes" id="UP000624244">
    <property type="component" value="Unassembled WGS sequence"/>
</dbReference>
<sequence>MLLASVLSEIFERTQPEPTPQVTDKMWALIFQVHNFYTDIVDFLYWNVYDEICDLFLRVLLPR</sequence>
<organism evidence="1 2">
    <name type="scientific">Cochliobolus sativus</name>
    <name type="common">Common root rot and spot blotch fungus</name>
    <name type="synonym">Bipolaris sorokiniana</name>
    <dbReference type="NCBI Taxonomy" id="45130"/>
    <lineage>
        <taxon>Eukaryota</taxon>
        <taxon>Fungi</taxon>
        <taxon>Dikarya</taxon>
        <taxon>Ascomycota</taxon>
        <taxon>Pezizomycotina</taxon>
        <taxon>Dothideomycetes</taxon>
        <taxon>Pleosporomycetidae</taxon>
        <taxon>Pleosporales</taxon>
        <taxon>Pleosporineae</taxon>
        <taxon>Pleosporaceae</taxon>
        <taxon>Bipolaris</taxon>
    </lineage>
</organism>
<dbReference type="AlphaFoldDB" id="A0A8H5ZNU8"/>
<accession>A0A8H5ZNU8</accession>
<protein>
    <submittedName>
        <fullName evidence="1">Uncharacterized protein</fullName>
    </submittedName>
</protein>
<evidence type="ECO:0000313" key="2">
    <source>
        <dbReference type="Proteomes" id="UP000624244"/>
    </source>
</evidence>
<proteinExistence type="predicted"/>
<reference evidence="1" key="1">
    <citation type="submission" date="2019-11" db="EMBL/GenBank/DDBJ databases">
        <title>Bipolaris sorokiniana Genome sequencing.</title>
        <authorList>
            <person name="Wang H."/>
        </authorList>
    </citation>
    <scope>NUCLEOTIDE SEQUENCE</scope>
</reference>
<dbReference type="EMBL" id="WNKQ01000003">
    <property type="protein sequence ID" value="KAF5852642.1"/>
    <property type="molecule type" value="Genomic_DNA"/>
</dbReference>
<name>A0A8H5ZNU8_COCSA</name>
<comment type="caution">
    <text evidence="1">The sequence shown here is derived from an EMBL/GenBank/DDBJ whole genome shotgun (WGS) entry which is preliminary data.</text>
</comment>
<evidence type="ECO:0000313" key="1">
    <source>
        <dbReference type="EMBL" id="KAF5852642.1"/>
    </source>
</evidence>
<gene>
    <name evidence="1" type="ORF">GGP41_008032</name>
</gene>